<keyword evidence="2" id="KW-0812">Transmembrane</keyword>
<dbReference type="PANTHER" id="PTHR30576">
    <property type="entry name" value="COLANIC BIOSYNTHESIS UDP-GLUCOSE LIPID CARRIER TRANSFERASE"/>
    <property type="match status" value="1"/>
</dbReference>
<dbReference type="Proteomes" id="UP000753256">
    <property type="component" value="Unassembled WGS sequence"/>
</dbReference>
<evidence type="ECO:0000256" key="2">
    <source>
        <dbReference type="SAM" id="Phobius"/>
    </source>
</evidence>
<dbReference type="Pfam" id="PF02397">
    <property type="entry name" value="Bac_transf"/>
    <property type="match status" value="1"/>
</dbReference>
<protein>
    <submittedName>
        <fullName evidence="4">Sugar transferase</fullName>
    </submittedName>
</protein>
<evidence type="ECO:0000256" key="1">
    <source>
        <dbReference type="ARBA" id="ARBA00006464"/>
    </source>
</evidence>
<dbReference type="GO" id="GO:0016780">
    <property type="term" value="F:phosphotransferase activity, for other substituted phosphate groups"/>
    <property type="evidence" value="ECO:0007669"/>
    <property type="project" value="TreeGrafter"/>
</dbReference>
<keyword evidence="4" id="KW-0808">Transferase</keyword>
<evidence type="ECO:0000259" key="3">
    <source>
        <dbReference type="Pfam" id="PF02397"/>
    </source>
</evidence>
<dbReference type="AlphaFoldDB" id="A0A921IXD5"/>
<accession>A0A921IXD5</accession>
<feature type="transmembrane region" description="Helical" evidence="2">
    <location>
        <begin position="43"/>
        <end position="66"/>
    </location>
</feature>
<dbReference type="EMBL" id="DYUZ01000029">
    <property type="protein sequence ID" value="HJG37755.1"/>
    <property type="molecule type" value="Genomic_DNA"/>
</dbReference>
<keyword evidence="2" id="KW-1133">Transmembrane helix</keyword>
<name>A0A921IXD5_9ACTN</name>
<proteinExistence type="inferred from homology"/>
<keyword evidence="2" id="KW-0472">Membrane</keyword>
<comment type="similarity">
    <text evidence="1">Belongs to the bacterial sugar transferase family.</text>
</comment>
<dbReference type="InterPro" id="IPR003362">
    <property type="entry name" value="Bact_transf"/>
</dbReference>
<dbReference type="PANTHER" id="PTHR30576:SF10">
    <property type="entry name" value="SLL5057 PROTEIN"/>
    <property type="match status" value="1"/>
</dbReference>
<reference evidence="4" key="2">
    <citation type="submission" date="2021-09" db="EMBL/GenBank/DDBJ databases">
        <authorList>
            <person name="Gilroy R."/>
        </authorList>
    </citation>
    <scope>NUCLEOTIDE SEQUENCE</scope>
    <source>
        <strain evidence="4">ChiHjej13B12-9602</strain>
    </source>
</reference>
<evidence type="ECO:0000313" key="5">
    <source>
        <dbReference type="Proteomes" id="UP000753256"/>
    </source>
</evidence>
<gene>
    <name evidence="4" type="ORF">K8V70_07860</name>
</gene>
<dbReference type="RefSeq" id="WP_273190960.1">
    <property type="nucleotide sequence ID" value="NZ_DYUZ01000029.1"/>
</dbReference>
<comment type="caution">
    <text evidence="4">The sequence shown here is derived from an EMBL/GenBank/DDBJ whole genome shotgun (WGS) entry which is preliminary data.</text>
</comment>
<organism evidence="4 5">
    <name type="scientific">Enorma phocaeensis</name>
    <dbReference type="NCBI Taxonomy" id="1871019"/>
    <lineage>
        <taxon>Bacteria</taxon>
        <taxon>Bacillati</taxon>
        <taxon>Actinomycetota</taxon>
        <taxon>Coriobacteriia</taxon>
        <taxon>Coriobacteriales</taxon>
        <taxon>Coriobacteriaceae</taxon>
        <taxon>Enorma</taxon>
    </lineage>
</organism>
<sequence length="234" mass="26847">MREREGASGSCPCSRCGNLESPEASLERLRTGRFGYRAFKRTFDIGFSLAVMILFPWVFLVIAFAIKLDDPTGPVIFKQVRVGRDGREFVCYKFRSMHVDAESRIEELMACNEKDAPVFKMRRDPRVTRVGRALRKASLDELPQFWNVLKGDMSVVGPRPALPRELPGYPARALLRFGIRPGITCYWQTRRNRDSITFDEWMDLDLLYLQKAGIWTDIKLIVQTVGCVLTFQGE</sequence>
<reference evidence="4" key="1">
    <citation type="journal article" date="2021" name="PeerJ">
        <title>Extensive microbial diversity within the chicken gut microbiome revealed by metagenomics and culture.</title>
        <authorList>
            <person name="Gilroy R."/>
            <person name="Ravi A."/>
            <person name="Getino M."/>
            <person name="Pursley I."/>
            <person name="Horton D.L."/>
            <person name="Alikhan N.F."/>
            <person name="Baker D."/>
            <person name="Gharbi K."/>
            <person name="Hall N."/>
            <person name="Watson M."/>
            <person name="Adriaenssens E.M."/>
            <person name="Foster-Nyarko E."/>
            <person name="Jarju S."/>
            <person name="Secka A."/>
            <person name="Antonio M."/>
            <person name="Oren A."/>
            <person name="Chaudhuri R.R."/>
            <person name="La Ragione R."/>
            <person name="Hildebrand F."/>
            <person name="Pallen M.J."/>
        </authorList>
    </citation>
    <scope>NUCLEOTIDE SEQUENCE</scope>
    <source>
        <strain evidence="4">ChiHjej13B12-9602</strain>
    </source>
</reference>
<evidence type="ECO:0000313" key="4">
    <source>
        <dbReference type="EMBL" id="HJG37755.1"/>
    </source>
</evidence>
<feature type="domain" description="Bacterial sugar transferase" evidence="3">
    <location>
        <begin position="40"/>
        <end position="229"/>
    </location>
</feature>